<comment type="caution">
    <text evidence="1">The sequence shown here is derived from an EMBL/GenBank/DDBJ whole genome shotgun (WGS) entry which is preliminary data.</text>
</comment>
<keyword evidence="2" id="KW-1185">Reference proteome</keyword>
<evidence type="ECO:0000313" key="1">
    <source>
        <dbReference type="EMBL" id="KAJ8668652.1"/>
    </source>
</evidence>
<protein>
    <submittedName>
        <fullName evidence="1">Uncharacterized protein</fullName>
    </submittedName>
</protein>
<dbReference type="EMBL" id="CM056744">
    <property type="protein sequence ID" value="KAJ8668652.1"/>
    <property type="molecule type" value="Genomic_DNA"/>
</dbReference>
<sequence length="138" mass="15122">MKRQITNGFQMDLDTSPGLGLSGTTTRARAALLATTTSGTGGLGTLGPDRRVVFLASQSSQGAETRTWPHHWSPTISFKGKTNSLMACIEKGSRRTIADNSENSSLDLDMPEIFHRVLYECSFISSIHPFKLRSLEFD</sequence>
<gene>
    <name evidence="1" type="ORF">QAD02_010315</name>
</gene>
<proteinExistence type="predicted"/>
<dbReference type="Proteomes" id="UP001239111">
    <property type="component" value="Chromosome 4"/>
</dbReference>
<name>A0ACC2NEG4_9HYME</name>
<organism evidence="1 2">
    <name type="scientific">Eretmocerus hayati</name>
    <dbReference type="NCBI Taxonomy" id="131215"/>
    <lineage>
        <taxon>Eukaryota</taxon>
        <taxon>Metazoa</taxon>
        <taxon>Ecdysozoa</taxon>
        <taxon>Arthropoda</taxon>
        <taxon>Hexapoda</taxon>
        <taxon>Insecta</taxon>
        <taxon>Pterygota</taxon>
        <taxon>Neoptera</taxon>
        <taxon>Endopterygota</taxon>
        <taxon>Hymenoptera</taxon>
        <taxon>Apocrita</taxon>
        <taxon>Proctotrupomorpha</taxon>
        <taxon>Chalcidoidea</taxon>
        <taxon>Aphelinidae</taxon>
        <taxon>Aphelininae</taxon>
        <taxon>Eretmocerus</taxon>
    </lineage>
</organism>
<reference evidence="1" key="1">
    <citation type="submission" date="2023-04" db="EMBL/GenBank/DDBJ databases">
        <title>A chromosome-level genome assembly of the parasitoid wasp Eretmocerus hayati.</title>
        <authorList>
            <person name="Zhong Y."/>
            <person name="Liu S."/>
            <person name="Liu Y."/>
        </authorList>
    </citation>
    <scope>NUCLEOTIDE SEQUENCE</scope>
    <source>
        <strain evidence="1">ZJU_SS_LIU_2023</strain>
    </source>
</reference>
<evidence type="ECO:0000313" key="2">
    <source>
        <dbReference type="Proteomes" id="UP001239111"/>
    </source>
</evidence>
<accession>A0ACC2NEG4</accession>